<reference evidence="2" key="1">
    <citation type="journal article" date="2022" name="Mol. Ecol. Resour.">
        <title>The genomes of chicory, endive, great burdock and yacon provide insights into Asteraceae palaeo-polyploidization history and plant inulin production.</title>
        <authorList>
            <person name="Fan W."/>
            <person name="Wang S."/>
            <person name="Wang H."/>
            <person name="Wang A."/>
            <person name="Jiang F."/>
            <person name="Liu H."/>
            <person name="Zhao H."/>
            <person name="Xu D."/>
            <person name="Zhang Y."/>
        </authorList>
    </citation>
    <scope>NUCLEOTIDE SEQUENCE [LARGE SCALE GENOMIC DNA]</scope>
    <source>
        <strain evidence="2">cv. Punajuju</strain>
    </source>
</reference>
<comment type="caution">
    <text evidence="1">The sequence shown here is derived from an EMBL/GenBank/DDBJ whole genome shotgun (WGS) entry which is preliminary data.</text>
</comment>
<evidence type="ECO:0000313" key="2">
    <source>
        <dbReference type="Proteomes" id="UP001055811"/>
    </source>
</evidence>
<protein>
    <submittedName>
        <fullName evidence="1">Uncharacterized protein</fullName>
    </submittedName>
</protein>
<sequence length="177" mass="19721">MLVGLNLSNNHLSGVIPGGIGNMKMLESLDLSGNQLNGMIPQSMTDLTFLSYLNLSHNNLVGRIPTGRQLQTLTDPSIYSGNKGLCGPPLPNNCSSQKVPKTTSNKKYKAGDEVANVWLFYLDIMSGFATGFWGVIGVLLWKKQWRQKLFMFAEETKDKIYVAIMVRVARMKRGREH</sequence>
<dbReference type="EMBL" id="CM042010">
    <property type="protein sequence ID" value="KAI3780755.1"/>
    <property type="molecule type" value="Genomic_DNA"/>
</dbReference>
<proteinExistence type="predicted"/>
<evidence type="ECO:0000313" key="1">
    <source>
        <dbReference type="EMBL" id="KAI3780755.1"/>
    </source>
</evidence>
<dbReference type="Proteomes" id="UP001055811">
    <property type="component" value="Linkage Group LG02"/>
</dbReference>
<gene>
    <name evidence="1" type="ORF">L2E82_10745</name>
</gene>
<reference evidence="1 2" key="2">
    <citation type="journal article" date="2022" name="Mol. Ecol. Resour.">
        <title>The genomes of chicory, endive, great burdock and yacon provide insights into Asteraceae paleo-polyploidization history and plant inulin production.</title>
        <authorList>
            <person name="Fan W."/>
            <person name="Wang S."/>
            <person name="Wang H."/>
            <person name="Wang A."/>
            <person name="Jiang F."/>
            <person name="Liu H."/>
            <person name="Zhao H."/>
            <person name="Xu D."/>
            <person name="Zhang Y."/>
        </authorList>
    </citation>
    <scope>NUCLEOTIDE SEQUENCE [LARGE SCALE GENOMIC DNA]</scope>
    <source>
        <strain evidence="2">cv. Punajuju</strain>
        <tissue evidence="1">Leaves</tissue>
    </source>
</reference>
<name>A0ACB9GCJ4_CICIN</name>
<keyword evidence="2" id="KW-1185">Reference proteome</keyword>
<accession>A0ACB9GCJ4</accession>
<organism evidence="1 2">
    <name type="scientific">Cichorium intybus</name>
    <name type="common">Chicory</name>
    <dbReference type="NCBI Taxonomy" id="13427"/>
    <lineage>
        <taxon>Eukaryota</taxon>
        <taxon>Viridiplantae</taxon>
        <taxon>Streptophyta</taxon>
        <taxon>Embryophyta</taxon>
        <taxon>Tracheophyta</taxon>
        <taxon>Spermatophyta</taxon>
        <taxon>Magnoliopsida</taxon>
        <taxon>eudicotyledons</taxon>
        <taxon>Gunneridae</taxon>
        <taxon>Pentapetalae</taxon>
        <taxon>asterids</taxon>
        <taxon>campanulids</taxon>
        <taxon>Asterales</taxon>
        <taxon>Asteraceae</taxon>
        <taxon>Cichorioideae</taxon>
        <taxon>Cichorieae</taxon>
        <taxon>Cichoriinae</taxon>
        <taxon>Cichorium</taxon>
    </lineage>
</organism>